<dbReference type="Proteomes" id="UP000317624">
    <property type="component" value="Unassembled WGS sequence"/>
</dbReference>
<gene>
    <name evidence="2" type="ORF">FNT36_14435</name>
</gene>
<evidence type="ECO:0000256" key="1">
    <source>
        <dbReference type="SAM" id="SignalP"/>
    </source>
</evidence>
<protein>
    <submittedName>
        <fullName evidence="2">Uncharacterized protein</fullName>
    </submittedName>
</protein>
<organism evidence="2 3">
    <name type="scientific">Hymenobacter setariae</name>
    <dbReference type="NCBI Taxonomy" id="2594794"/>
    <lineage>
        <taxon>Bacteria</taxon>
        <taxon>Pseudomonadati</taxon>
        <taxon>Bacteroidota</taxon>
        <taxon>Cytophagia</taxon>
        <taxon>Cytophagales</taxon>
        <taxon>Hymenobacteraceae</taxon>
        <taxon>Hymenobacter</taxon>
    </lineage>
</organism>
<proteinExistence type="predicted"/>
<dbReference type="EMBL" id="VMRJ01000003">
    <property type="protein sequence ID" value="TVT40662.1"/>
    <property type="molecule type" value="Genomic_DNA"/>
</dbReference>
<feature type="chain" id="PRO_5022166850" evidence="1">
    <location>
        <begin position="34"/>
        <end position="375"/>
    </location>
</feature>
<reference evidence="2 3" key="1">
    <citation type="submission" date="2019-07" db="EMBL/GenBank/DDBJ databases">
        <title>Hymenobacter sp. straun FUR1 Genome sequencing and assembly.</title>
        <authorList>
            <person name="Chhetri G."/>
        </authorList>
    </citation>
    <scope>NUCLEOTIDE SEQUENCE [LARGE SCALE GENOMIC DNA]</scope>
    <source>
        <strain evidence="2 3">Fur1</strain>
    </source>
</reference>
<sequence>MRFSVSPINLSLTVRWLLVLLLASLSHRTAAQATAPAVPSAPHLGHYYEGTINGKLSVHLYFFNTDAENMLAATYYYHKEKGEIVLQGSPYAKGKLVLMEYADGGGFEMLSGIFTLTPYSDGSLRGTWQAQPATTPEPLLSVLLRPTQGPGPASCPPARLAHQPRRILPTITTGQKPLDAAIARALRGELAAIGGDAGTQACEVSYFGHNLLGLHFSSEMVGASVHASYSSQTLDLCTGQLVYFPNELDARRQAAFQVEANWRLHQQIEDYIKERGPQSKEPLLSEDDVAGLREQEFMLNPEQLALVDGFVSFPYQVSYELLSDFIAKDYNGRFGLDFTFEELQAYLSPTSCLRRLVLPKPASVIRRSTARIPSK</sequence>
<keyword evidence="3" id="KW-1185">Reference proteome</keyword>
<accession>A0A558BVY6</accession>
<evidence type="ECO:0000313" key="2">
    <source>
        <dbReference type="EMBL" id="TVT40662.1"/>
    </source>
</evidence>
<keyword evidence="1" id="KW-0732">Signal</keyword>
<comment type="caution">
    <text evidence="2">The sequence shown here is derived from an EMBL/GenBank/DDBJ whole genome shotgun (WGS) entry which is preliminary data.</text>
</comment>
<dbReference type="AlphaFoldDB" id="A0A558BVY6"/>
<feature type="signal peptide" evidence="1">
    <location>
        <begin position="1"/>
        <end position="33"/>
    </location>
</feature>
<dbReference type="OrthoDB" id="868154at2"/>
<name>A0A558BVY6_9BACT</name>
<dbReference type="RefSeq" id="WP_144848961.1">
    <property type="nucleotide sequence ID" value="NZ_VMRJ01000003.1"/>
</dbReference>
<evidence type="ECO:0000313" key="3">
    <source>
        <dbReference type="Proteomes" id="UP000317624"/>
    </source>
</evidence>